<dbReference type="SMART" id="SM00028">
    <property type="entry name" value="TPR"/>
    <property type="match status" value="2"/>
</dbReference>
<keyword evidence="1" id="KW-0802">TPR repeat</keyword>
<name>A0A0M2UZL4_9BACT</name>
<dbReference type="PROSITE" id="PS51257">
    <property type="entry name" value="PROKAR_LIPOPROTEIN"/>
    <property type="match status" value="1"/>
</dbReference>
<dbReference type="Gene3D" id="2.30.42.10">
    <property type="match status" value="1"/>
</dbReference>
<evidence type="ECO:0000256" key="2">
    <source>
        <dbReference type="SAM" id="SignalP"/>
    </source>
</evidence>
<dbReference type="PROSITE" id="PS50293">
    <property type="entry name" value="TPR_REGION"/>
    <property type="match status" value="1"/>
</dbReference>
<dbReference type="InterPro" id="IPR019734">
    <property type="entry name" value="TPR_rpt"/>
</dbReference>
<proteinExistence type="predicted"/>
<dbReference type="SUPFAM" id="SSF48452">
    <property type="entry name" value="TPR-like"/>
    <property type="match status" value="1"/>
</dbReference>
<dbReference type="InterPro" id="IPR036034">
    <property type="entry name" value="PDZ_sf"/>
</dbReference>
<dbReference type="AlphaFoldDB" id="A0A0M2UZL4"/>
<feature type="chain" id="PRO_5005644112" description="PDZ domain-containing protein" evidence="2">
    <location>
        <begin position="22"/>
        <end position="346"/>
    </location>
</feature>
<protein>
    <recommendedName>
        <fullName evidence="3">PDZ domain-containing protein</fullName>
    </recommendedName>
</protein>
<evidence type="ECO:0000313" key="5">
    <source>
        <dbReference type="Proteomes" id="UP000034954"/>
    </source>
</evidence>
<dbReference type="Proteomes" id="UP000034954">
    <property type="component" value="Unassembled WGS sequence"/>
</dbReference>
<dbReference type="InterPro" id="IPR011990">
    <property type="entry name" value="TPR-like_helical_dom_sf"/>
</dbReference>
<dbReference type="Pfam" id="PF13180">
    <property type="entry name" value="PDZ_2"/>
    <property type="match status" value="1"/>
</dbReference>
<feature type="domain" description="PDZ" evidence="3">
    <location>
        <begin position="150"/>
        <end position="205"/>
    </location>
</feature>
<dbReference type="SUPFAM" id="SSF50156">
    <property type="entry name" value="PDZ domain-like"/>
    <property type="match status" value="1"/>
</dbReference>
<organism evidence="4 5">
    <name type="scientific">Candidatus Brocadia fulgida</name>
    <dbReference type="NCBI Taxonomy" id="380242"/>
    <lineage>
        <taxon>Bacteria</taxon>
        <taxon>Pseudomonadati</taxon>
        <taxon>Planctomycetota</taxon>
        <taxon>Candidatus Brocadiia</taxon>
        <taxon>Candidatus Brocadiales</taxon>
        <taxon>Candidatus Brocadiaceae</taxon>
        <taxon>Candidatus Brocadia</taxon>
    </lineage>
</organism>
<evidence type="ECO:0000256" key="1">
    <source>
        <dbReference type="PROSITE-ProRule" id="PRU00339"/>
    </source>
</evidence>
<dbReference type="InterPro" id="IPR001478">
    <property type="entry name" value="PDZ"/>
</dbReference>
<comment type="caution">
    <text evidence="4">The sequence shown here is derived from an EMBL/GenBank/DDBJ whole genome shotgun (WGS) entry which is preliminary data.</text>
</comment>
<dbReference type="PROSITE" id="PS50005">
    <property type="entry name" value="TPR"/>
    <property type="match status" value="1"/>
</dbReference>
<keyword evidence="5" id="KW-1185">Reference proteome</keyword>
<dbReference type="EMBL" id="LAQJ01000139">
    <property type="protein sequence ID" value="KKO19934.1"/>
    <property type="molecule type" value="Genomic_DNA"/>
</dbReference>
<reference evidence="4 5" key="1">
    <citation type="journal article" date="2013" name="BMC Microbiol.">
        <title>Identification of the type II cytochrome c maturation pathway in anammox bacteria by comparative genomics.</title>
        <authorList>
            <person name="Ferousi C."/>
            <person name="Speth D.R."/>
            <person name="Reimann J."/>
            <person name="Op den Camp H.J."/>
            <person name="Allen J.W."/>
            <person name="Keltjens J.T."/>
            <person name="Jetten M.S."/>
        </authorList>
    </citation>
    <scope>NUCLEOTIDE SEQUENCE [LARGE SCALE GENOMIC DNA]</scope>
    <source>
        <strain evidence="4">RU1</strain>
    </source>
</reference>
<dbReference type="SMART" id="SM00228">
    <property type="entry name" value="PDZ"/>
    <property type="match status" value="1"/>
</dbReference>
<keyword evidence="2" id="KW-0732">Signal</keyword>
<evidence type="ECO:0000259" key="3">
    <source>
        <dbReference type="PROSITE" id="PS50106"/>
    </source>
</evidence>
<feature type="signal peptide" evidence="2">
    <location>
        <begin position="1"/>
        <end position="21"/>
    </location>
</feature>
<sequence length="346" mass="38081">MNRKKLLSLALAIFMTGCSSSQYLKKMSPFKKEEASLEPGKGSQPADAQKKDDLFVCAGDIDVTYKKLGEVSLGEYGFSGHDVLAIKIREKARAVGAEAVVNVQYDTGASKTWQGYGELGGTDYGVRYTSWCKGMAIQFMESHNSLGLLSSNLTPENKEWFGLKKAQQGVIVVHVQPGSVASAAGIKPEDLIVEWNGEKIENRNHLKKLMERTAGKEARLILLRAKEIKTVALSVPLITHRPVASPAPQLPATETRTETVVSETSHDAPHDTKSTNTPEVHNEIGDLYLRKGMYDDAIGEYQKAIASDPNSAISYFNLSLAYDKKGLKREAEEAYATYKKLKPKRK</sequence>
<accession>A0A0M2UZL4</accession>
<dbReference type="PROSITE" id="PS50106">
    <property type="entry name" value="PDZ"/>
    <property type="match status" value="1"/>
</dbReference>
<feature type="repeat" description="TPR" evidence="1">
    <location>
        <begin position="278"/>
        <end position="311"/>
    </location>
</feature>
<dbReference type="Pfam" id="PF13414">
    <property type="entry name" value="TPR_11"/>
    <property type="match status" value="1"/>
</dbReference>
<evidence type="ECO:0000313" key="4">
    <source>
        <dbReference type="EMBL" id="KKO19934.1"/>
    </source>
</evidence>
<dbReference type="Gene3D" id="1.25.40.10">
    <property type="entry name" value="Tetratricopeptide repeat domain"/>
    <property type="match status" value="1"/>
</dbReference>
<gene>
    <name evidence="4" type="ORF">BROFUL_01326</name>
</gene>